<feature type="compositionally biased region" description="Low complexity" evidence="1">
    <location>
        <begin position="52"/>
        <end position="65"/>
    </location>
</feature>
<dbReference type="PATRIC" id="fig|1486262.3.peg.3639"/>
<evidence type="ECO:0000256" key="1">
    <source>
        <dbReference type="SAM" id="MobiDB-lite"/>
    </source>
</evidence>
<accession>A0A0D5LUN9</accession>
<dbReference type="STRING" id="1486262.TM49_17585"/>
<sequence>MRKFLAIAFSGLMVIGLAACDDSGGDNASDNPPATSAPAEPGTMPADPGNSTAPAEPGAGTTTQP</sequence>
<evidence type="ECO:0000313" key="4">
    <source>
        <dbReference type="Proteomes" id="UP000032611"/>
    </source>
</evidence>
<reference evidence="3 4" key="1">
    <citation type="journal article" date="2015" name="Genome Announc.">
        <title>Complete genome sequence of Martelella endophytica YC6887, which has antifungal activity associated with a halophyte.</title>
        <authorList>
            <person name="Khan A."/>
            <person name="Khan H."/>
            <person name="Chung E.J."/>
            <person name="Hossain M.T."/>
            <person name="Chung Y.R."/>
        </authorList>
    </citation>
    <scope>NUCLEOTIDE SEQUENCE [LARGE SCALE GENOMIC DNA]</scope>
    <source>
        <strain evidence="3">YC6887</strain>
    </source>
</reference>
<gene>
    <name evidence="3" type="ORF">TM49_17585</name>
</gene>
<dbReference type="OrthoDB" id="8100199at2"/>
<feature type="region of interest" description="Disordered" evidence="1">
    <location>
        <begin position="20"/>
        <end position="65"/>
    </location>
</feature>
<feature type="chain" id="PRO_5002295292" description="Lipoprotein" evidence="2">
    <location>
        <begin position="19"/>
        <end position="65"/>
    </location>
</feature>
<dbReference type="HOGENOM" id="CLU_2844701_0_0_5"/>
<evidence type="ECO:0000313" key="3">
    <source>
        <dbReference type="EMBL" id="AJY47073.1"/>
    </source>
</evidence>
<dbReference type="EMBL" id="CP010803">
    <property type="protein sequence ID" value="AJY47073.1"/>
    <property type="molecule type" value="Genomic_DNA"/>
</dbReference>
<evidence type="ECO:0008006" key="5">
    <source>
        <dbReference type="Google" id="ProtNLM"/>
    </source>
</evidence>
<name>A0A0D5LUN9_MAREN</name>
<dbReference type="KEGG" id="mey:TM49_17585"/>
<organism evidence="3 4">
    <name type="scientific">Martelella endophytica</name>
    <dbReference type="NCBI Taxonomy" id="1486262"/>
    <lineage>
        <taxon>Bacteria</taxon>
        <taxon>Pseudomonadati</taxon>
        <taxon>Pseudomonadota</taxon>
        <taxon>Alphaproteobacteria</taxon>
        <taxon>Hyphomicrobiales</taxon>
        <taxon>Aurantimonadaceae</taxon>
        <taxon>Martelella</taxon>
    </lineage>
</organism>
<dbReference type="AlphaFoldDB" id="A0A0D5LUN9"/>
<keyword evidence="2" id="KW-0732">Signal</keyword>
<keyword evidence="4" id="KW-1185">Reference proteome</keyword>
<protein>
    <recommendedName>
        <fullName evidence="5">Lipoprotein</fullName>
    </recommendedName>
</protein>
<dbReference type="RefSeq" id="WP_045683163.1">
    <property type="nucleotide sequence ID" value="NZ_CP010803.1"/>
</dbReference>
<dbReference type="Proteomes" id="UP000032611">
    <property type="component" value="Chromosome"/>
</dbReference>
<dbReference type="PROSITE" id="PS51257">
    <property type="entry name" value="PROKAR_LIPOPROTEIN"/>
    <property type="match status" value="1"/>
</dbReference>
<proteinExistence type="predicted"/>
<feature type="signal peptide" evidence="2">
    <location>
        <begin position="1"/>
        <end position="18"/>
    </location>
</feature>
<evidence type="ECO:0000256" key="2">
    <source>
        <dbReference type="SAM" id="SignalP"/>
    </source>
</evidence>